<keyword evidence="1" id="KW-0677">Repeat</keyword>
<evidence type="ECO:0008006" key="6">
    <source>
        <dbReference type="Google" id="ProtNLM"/>
    </source>
</evidence>
<feature type="repeat" description="NHL" evidence="2">
    <location>
        <begin position="268"/>
        <end position="303"/>
    </location>
</feature>
<feature type="signal peptide" evidence="3">
    <location>
        <begin position="1"/>
        <end position="21"/>
    </location>
</feature>
<proteinExistence type="predicted"/>
<keyword evidence="5" id="KW-1185">Reference proteome</keyword>
<dbReference type="CDD" id="cd14953">
    <property type="entry name" value="NHL_like_1"/>
    <property type="match status" value="1"/>
</dbReference>
<reference evidence="4 5" key="1">
    <citation type="submission" date="2020-10" db="EMBL/GenBank/DDBJ databases">
        <title>Mucilaginibacter mali sp. nov., isolated from rhizosphere soil of apple orchard.</title>
        <authorList>
            <person name="Lee J.-S."/>
            <person name="Kim H.S."/>
            <person name="Kim J.-S."/>
        </authorList>
    </citation>
    <scope>NUCLEOTIDE SEQUENCE [LARGE SCALE GENOMIC DNA]</scope>
    <source>
        <strain evidence="4 5">KCTC 23157</strain>
    </source>
</reference>
<dbReference type="Gene3D" id="2.120.10.30">
    <property type="entry name" value="TolB, C-terminal domain"/>
    <property type="match status" value="3"/>
</dbReference>
<evidence type="ECO:0000256" key="1">
    <source>
        <dbReference type="ARBA" id="ARBA00022737"/>
    </source>
</evidence>
<feature type="repeat" description="NHL" evidence="2">
    <location>
        <begin position="166"/>
        <end position="196"/>
    </location>
</feature>
<comment type="caution">
    <text evidence="4">The sequence shown here is derived from an EMBL/GenBank/DDBJ whole genome shotgun (WGS) entry which is preliminary data.</text>
</comment>
<accession>A0ABR9XLF8</accession>
<protein>
    <recommendedName>
        <fullName evidence="6">NHL repeat-containing protein</fullName>
    </recommendedName>
</protein>
<evidence type="ECO:0000256" key="3">
    <source>
        <dbReference type="SAM" id="SignalP"/>
    </source>
</evidence>
<dbReference type="Proteomes" id="UP000632774">
    <property type="component" value="Unassembled WGS sequence"/>
</dbReference>
<evidence type="ECO:0000256" key="2">
    <source>
        <dbReference type="PROSITE-ProRule" id="PRU00504"/>
    </source>
</evidence>
<name>A0ABR9XLF8_9SPHI</name>
<dbReference type="PROSITE" id="PS51125">
    <property type="entry name" value="NHL"/>
    <property type="match status" value="2"/>
</dbReference>
<dbReference type="EMBL" id="JADFFM010000002">
    <property type="protein sequence ID" value="MBE9668075.1"/>
    <property type="molecule type" value="Genomic_DNA"/>
</dbReference>
<gene>
    <name evidence="4" type="ORF">IRJ18_17020</name>
</gene>
<dbReference type="Pfam" id="PF01436">
    <property type="entry name" value="NHL"/>
    <property type="match status" value="4"/>
</dbReference>
<dbReference type="PANTHER" id="PTHR13833:SF71">
    <property type="entry name" value="NHL DOMAIN-CONTAINING PROTEIN"/>
    <property type="match status" value="1"/>
</dbReference>
<dbReference type="RefSeq" id="WP_194107504.1">
    <property type="nucleotide sequence ID" value="NZ_JADFFM010000002.1"/>
</dbReference>
<keyword evidence="3" id="KW-0732">Signal</keyword>
<dbReference type="InterPro" id="IPR011042">
    <property type="entry name" value="6-blade_b-propeller_TolB-like"/>
</dbReference>
<dbReference type="InterPro" id="IPR001258">
    <property type="entry name" value="NHL_repeat"/>
</dbReference>
<dbReference type="SUPFAM" id="SSF101898">
    <property type="entry name" value="NHL repeat"/>
    <property type="match status" value="1"/>
</dbReference>
<sequence>MKFTLQNLRVYLVLLVSAVLAVTGCNKSSDNPTTFVPVVVTNSIIINPTTTSVQSGGYISNFILNSISSYGVCWSATNKTPTTADSKTSLTTANVEHFSSDITGLTANTLYYLRAYCVSNDGSVVYGNVIQFTTPTTTFSIGATTTKYAGTGAAGYAEGALLSATFNSPQGLAIDASGNMYVADSYNNVIRKITGGVVSTFAGSATAGYTNGTGTAARFYSPQYVAADASGNIYVSDVGNNAIRKITAAGVVTTLAGGAGAGYTDATGASAKFNSPAGLVADASGNVYVADRGNNVIRKITSAGVVTTLAGTKTAGFIDGLTTVAGFNNPTGIAIDAQGVLYVADLGNSALRQVAVDGTVTTLAGNPTTGALLLNLPVGVAIDKTGNIFISDESGRIMEITTAKILYTITGNINTTGYAEGSGTAAKFDSPQGLTTDAAGNIYVTDYNNNVVRKLVVTTKP</sequence>
<dbReference type="PROSITE" id="PS51257">
    <property type="entry name" value="PROKAR_LIPOPROTEIN"/>
    <property type="match status" value="1"/>
</dbReference>
<evidence type="ECO:0000313" key="4">
    <source>
        <dbReference type="EMBL" id="MBE9668075.1"/>
    </source>
</evidence>
<feature type="chain" id="PRO_5045841124" description="NHL repeat-containing protein" evidence="3">
    <location>
        <begin position="22"/>
        <end position="461"/>
    </location>
</feature>
<organism evidence="4 5">
    <name type="scientific">Mucilaginibacter boryungensis</name>
    <dbReference type="NCBI Taxonomy" id="768480"/>
    <lineage>
        <taxon>Bacteria</taxon>
        <taxon>Pseudomonadati</taxon>
        <taxon>Bacteroidota</taxon>
        <taxon>Sphingobacteriia</taxon>
        <taxon>Sphingobacteriales</taxon>
        <taxon>Sphingobacteriaceae</taxon>
        <taxon>Mucilaginibacter</taxon>
    </lineage>
</organism>
<dbReference type="PANTHER" id="PTHR13833">
    <property type="match status" value="1"/>
</dbReference>
<evidence type="ECO:0000313" key="5">
    <source>
        <dbReference type="Proteomes" id="UP000632774"/>
    </source>
</evidence>